<organism evidence="7 8">
    <name type="scientific">Pedobacter ureilyticus</name>
    <dbReference type="NCBI Taxonomy" id="1393051"/>
    <lineage>
        <taxon>Bacteria</taxon>
        <taxon>Pseudomonadati</taxon>
        <taxon>Bacteroidota</taxon>
        <taxon>Sphingobacteriia</taxon>
        <taxon>Sphingobacteriales</taxon>
        <taxon>Sphingobacteriaceae</taxon>
        <taxon>Pedobacter</taxon>
    </lineage>
</organism>
<comment type="cofactor">
    <cofactor evidence="1">
        <name>Mg(2+)</name>
        <dbReference type="ChEBI" id="CHEBI:18420"/>
    </cofactor>
</comment>
<comment type="caution">
    <text evidence="7">The sequence shown here is derived from an EMBL/GenBank/DDBJ whole genome shotgun (WGS) entry which is preliminary data.</text>
</comment>
<protein>
    <submittedName>
        <fullName evidence="7">KdsC family phosphatase</fullName>
    </submittedName>
</protein>
<keyword evidence="4" id="KW-0479">Metal-binding</keyword>
<dbReference type="SFLD" id="SFLDS00003">
    <property type="entry name" value="Haloacid_Dehalogenase"/>
    <property type="match status" value="1"/>
</dbReference>
<keyword evidence="5" id="KW-0378">Hydrolase</keyword>
<sequence>MDHHISVREESPSRGLGFLQNLKNITTFIFDVDGVLTNGTVMATESGELLRSFNIKDGYALQLAAKRGYNICIISGGKGMAMSKRFEGLGIADVFLGVDDKLPVFNNYIQQKGIRPDQILYMGDDVPDAGVMRLVGIATCPNDAVEEIKAISHYISPKNGGETAARDVIEKVLKVQHQWYGSTPSAAQASK</sequence>
<dbReference type="Proteomes" id="UP001517247">
    <property type="component" value="Unassembled WGS sequence"/>
</dbReference>
<gene>
    <name evidence="7" type="ORF">E6A44_015700</name>
</gene>
<evidence type="ECO:0000256" key="2">
    <source>
        <dbReference type="ARBA" id="ARBA00005893"/>
    </source>
</evidence>
<dbReference type="SUPFAM" id="SSF56784">
    <property type="entry name" value="HAD-like"/>
    <property type="match status" value="1"/>
</dbReference>
<evidence type="ECO:0000256" key="6">
    <source>
        <dbReference type="ARBA" id="ARBA00022842"/>
    </source>
</evidence>
<dbReference type="InterPro" id="IPR036412">
    <property type="entry name" value="HAD-like_sf"/>
</dbReference>
<evidence type="ECO:0000256" key="3">
    <source>
        <dbReference type="ARBA" id="ARBA00011881"/>
    </source>
</evidence>
<dbReference type="InterPro" id="IPR050793">
    <property type="entry name" value="CMP-NeuNAc_synthase"/>
</dbReference>
<evidence type="ECO:0000313" key="8">
    <source>
        <dbReference type="Proteomes" id="UP001517247"/>
    </source>
</evidence>
<evidence type="ECO:0000256" key="1">
    <source>
        <dbReference type="ARBA" id="ARBA00001946"/>
    </source>
</evidence>
<comment type="subunit">
    <text evidence="3">Homotetramer.</text>
</comment>
<dbReference type="PIRSF" id="PIRSF006118">
    <property type="entry name" value="KDO8-P_Ptase"/>
    <property type="match status" value="1"/>
</dbReference>
<name>A0ABW9JB58_9SPHI</name>
<proteinExistence type="inferred from homology"/>
<comment type="similarity">
    <text evidence="2">Belongs to the KdsC family.</text>
</comment>
<dbReference type="CDD" id="cd01630">
    <property type="entry name" value="HAD_KDO-like"/>
    <property type="match status" value="1"/>
</dbReference>
<dbReference type="SFLD" id="SFLDG01136">
    <property type="entry name" value="C1.6:_Phosphoserine_Phosphatas"/>
    <property type="match status" value="1"/>
</dbReference>
<keyword evidence="6" id="KW-0460">Magnesium</keyword>
<dbReference type="EMBL" id="SSHJ02000008">
    <property type="protein sequence ID" value="MFN0257033.1"/>
    <property type="molecule type" value="Genomic_DNA"/>
</dbReference>
<dbReference type="PANTHER" id="PTHR21485:SF3">
    <property type="entry name" value="N-ACYLNEURAMINATE CYTIDYLYLTRANSFERASE"/>
    <property type="match status" value="1"/>
</dbReference>
<dbReference type="InterPro" id="IPR023214">
    <property type="entry name" value="HAD_sf"/>
</dbReference>
<dbReference type="Gene3D" id="3.40.50.1000">
    <property type="entry name" value="HAD superfamily/HAD-like"/>
    <property type="match status" value="1"/>
</dbReference>
<dbReference type="InterPro" id="IPR010023">
    <property type="entry name" value="KdsC_fam"/>
</dbReference>
<dbReference type="PANTHER" id="PTHR21485">
    <property type="entry name" value="HAD SUPERFAMILY MEMBERS CMAS AND KDSC"/>
    <property type="match status" value="1"/>
</dbReference>
<dbReference type="NCBIfam" id="TIGR01670">
    <property type="entry name" value="KdsC-phosphatas"/>
    <property type="match status" value="1"/>
</dbReference>
<keyword evidence="8" id="KW-1185">Reference proteome</keyword>
<dbReference type="RefSeq" id="WP_138724116.1">
    <property type="nucleotide sequence ID" value="NZ_SSHJ02000008.1"/>
</dbReference>
<accession>A0ABW9JB58</accession>
<reference evidence="7 8" key="1">
    <citation type="submission" date="2024-12" db="EMBL/GenBank/DDBJ databases">
        <authorList>
            <person name="Hu S."/>
        </authorList>
    </citation>
    <scope>NUCLEOTIDE SEQUENCE [LARGE SCALE GENOMIC DNA]</scope>
    <source>
        <strain evidence="7 8">THG-T11</strain>
    </source>
</reference>
<dbReference type="SFLD" id="SFLDG01138">
    <property type="entry name" value="C1.6.2:_Deoxy-d-mannose-octulo"/>
    <property type="match status" value="1"/>
</dbReference>
<evidence type="ECO:0000256" key="5">
    <source>
        <dbReference type="ARBA" id="ARBA00022801"/>
    </source>
</evidence>
<evidence type="ECO:0000313" key="7">
    <source>
        <dbReference type="EMBL" id="MFN0257033.1"/>
    </source>
</evidence>
<evidence type="ECO:0000256" key="4">
    <source>
        <dbReference type="ARBA" id="ARBA00022723"/>
    </source>
</evidence>